<dbReference type="GO" id="GO:0005886">
    <property type="term" value="C:plasma membrane"/>
    <property type="evidence" value="ECO:0007669"/>
    <property type="project" value="UniProtKB-SubCell"/>
</dbReference>
<evidence type="ECO:0000256" key="6">
    <source>
        <dbReference type="ARBA" id="ARBA00023136"/>
    </source>
</evidence>
<sequence>MTPQPTAQPVQHQSKRLPGKPWAYLAVIAAIFVVARTELSQQMLSSKASLFRVPIDFIVYRRGGALVQQGQDVYTGGLVGKLPFTYPPFSAWLFSAFSHVPAVVGAVLWQFGAFLLLLIILVAIIAERGYRVSGVTVGFATLLGIASFALVPIREGFFFGQINLLLMALVAADVLRSPANRWRSDIGIATGIAAGIKLVPAFFWLVFIVRRQWWALARSVAAFFVTVGIGFLFVKDAGTYWAEKMLDSSRVGEAINPGAQSLGVVLERSFHTESKLFWALGCVLILGVTIAVLWQAHKQDHRTAELGFAGVALVMVSPFSWMHHWVWVIPVLLCVADQVITWVPRWWGTLLAILAVGVCAVPFITRHIAPAMGLWHQVRWPGPLAMGYVLWGMVLLVLAAVVLWWPVVMARAHRGEESEPSVTEGERAAAPGSETPDTGTPSAEAPGAGAPGAEVATS</sequence>
<evidence type="ECO:0000256" key="4">
    <source>
        <dbReference type="ARBA" id="ARBA00022692"/>
    </source>
</evidence>
<feature type="region of interest" description="Disordered" evidence="8">
    <location>
        <begin position="416"/>
        <end position="458"/>
    </location>
</feature>
<proteinExistence type="inferred from homology"/>
<comment type="caution">
    <text evidence="10">The sequence shown here is derived from an EMBL/GenBank/DDBJ whole genome shotgun (WGS) entry which is preliminary data.</text>
</comment>
<evidence type="ECO:0000313" key="10">
    <source>
        <dbReference type="EMBL" id="TYR20246.1"/>
    </source>
</evidence>
<feature type="transmembrane region" description="Helical" evidence="9">
    <location>
        <begin position="187"/>
        <end position="207"/>
    </location>
</feature>
<name>A0A5D4FUM1_9CORY</name>
<dbReference type="EMBL" id="VSZI01000001">
    <property type="protein sequence ID" value="TYR20246.1"/>
    <property type="molecule type" value="Genomic_DNA"/>
</dbReference>
<protein>
    <submittedName>
        <fullName evidence="10">DUF2029 domain-containing protein</fullName>
    </submittedName>
</protein>
<organism evidence="10 11">
    <name type="scientific">Corynebacterium urealyticum</name>
    <dbReference type="NCBI Taxonomy" id="43771"/>
    <lineage>
        <taxon>Bacteria</taxon>
        <taxon>Bacillati</taxon>
        <taxon>Actinomycetota</taxon>
        <taxon>Actinomycetes</taxon>
        <taxon>Mycobacteriales</taxon>
        <taxon>Corynebacteriaceae</taxon>
        <taxon>Corynebacterium</taxon>
    </lineage>
</organism>
<feature type="transmembrane region" description="Helical" evidence="9">
    <location>
        <begin position="21"/>
        <end position="39"/>
    </location>
</feature>
<reference evidence="10 11" key="1">
    <citation type="submission" date="2019-08" db="EMBL/GenBank/DDBJ databases">
        <title>Draft genome of C. urealyticum strain VH4248.</title>
        <authorList>
            <person name="Navas J."/>
        </authorList>
    </citation>
    <scope>NUCLEOTIDE SEQUENCE [LARGE SCALE GENOMIC DNA]</scope>
    <source>
        <strain evidence="10 11">VH4248</strain>
    </source>
</reference>
<keyword evidence="6 9" id="KW-0472">Membrane</keyword>
<feature type="transmembrane region" description="Helical" evidence="9">
    <location>
        <begin position="213"/>
        <end position="234"/>
    </location>
</feature>
<accession>A0A5D4FUM1</accession>
<evidence type="ECO:0000256" key="7">
    <source>
        <dbReference type="ARBA" id="ARBA00024033"/>
    </source>
</evidence>
<evidence type="ECO:0000256" key="1">
    <source>
        <dbReference type="ARBA" id="ARBA00004651"/>
    </source>
</evidence>
<dbReference type="Pfam" id="PF09594">
    <property type="entry name" value="GT87"/>
    <property type="match status" value="1"/>
</dbReference>
<keyword evidence="5 9" id="KW-1133">Transmembrane helix</keyword>
<feature type="transmembrane region" description="Helical" evidence="9">
    <location>
        <begin position="276"/>
        <end position="296"/>
    </location>
</feature>
<keyword evidence="3" id="KW-0808">Transferase</keyword>
<feature type="transmembrane region" description="Helical" evidence="9">
    <location>
        <begin position="385"/>
        <end position="405"/>
    </location>
</feature>
<dbReference type="RefSeq" id="WP_148811996.1">
    <property type="nucleotide sequence ID" value="NZ_VSZI01000001.1"/>
</dbReference>
<gene>
    <name evidence="10" type="ORF">FYJ87_04565</name>
</gene>
<feature type="transmembrane region" description="Helical" evidence="9">
    <location>
        <begin position="157"/>
        <end position="175"/>
    </location>
</feature>
<evidence type="ECO:0000313" key="11">
    <source>
        <dbReference type="Proteomes" id="UP000324726"/>
    </source>
</evidence>
<dbReference type="Proteomes" id="UP000324726">
    <property type="component" value="Unassembled WGS sequence"/>
</dbReference>
<feature type="transmembrane region" description="Helical" evidence="9">
    <location>
        <begin position="132"/>
        <end position="151"/>
    </location>
</feature>
<evidence type="ECO:0000256" key="2">
    <source>
        <dbReference type="ARBA" id="ARBA00022475"/>
    </source>
</evidence>
<evidence type="ECO:0000256" key="5">
    <source>
        <dbReference type="ARBA" id="ARBA00022989"/>
    </source>
</evidence>
<evidence type="ECO:0000256" key="3">
    <source>
        <dbReference type="ARBA" id="ARBA00022679"/>
    </source>
</evidence>
<feature type="transmembrane region" description="Helical" evidence="9">
    <location>
        <begin position="346"/>
        <end position="365"/>
    </location>
</feature>
<comment type="similarity">
    <text evidence="7">Belongs to the glycosyltransferase 87 family.</text>
</comment>
<feature type="transmembrane region" description="Helical" evidence="9">
    <location>
        <begin position="308"/>
        <end position="334"/>
    </location>
</feature>
<keyword evidence="4 9" id="KW-0812">Transmembrane</keyword>
<comment type="subcellular location">
    <subcellularLocation>
        <location evidence="1">Cell membrane</location>
        <topology evidence="1">Multi-pass membrane protein</topology>
    </subcellularLocation>
</comment>
<dbReference type="GO" id="GO:0016758">
    <property type="term" value="F:hexosyltransferase activity"/>
    <property type="evidence" value="ECO:0007669"/>
    <property type="project" value="InterPro"/>
</dbReference>
<keyword evidence="2" id="KW-1003">Cell membrane</keyword>
<evidence type="ECO:0000256" key="8">
    <source>
        <dbReference type="SAM" id="MobiDB-lite"/>
    </source>
</evidence>
<feature type="transmembrane region" description="Helical" evidence="9">
    <location>
        <begin position="102"/>
        <end position="125"/>
    </location>
</feature>
<feature type="compositionally biased region" description="Low complexity" evidence="8">
    <location>
        <begin position="438"/>
        <end position="458"/>
    </location>
</feature>
<dbReference type="AlphaFoldDB" id="A0A5D4FUM1"/>
<evidence type="ECO:0000256" key="9">
    <source>
        <dbReference type="SAM" id="Phobius"/>
    </source>
</evidence>
<dbReference type="InterPro" id="IPR018584">
    <property type="entry name" value="GT87"/>
</dbReference>